<evidence type="ECO:0000313" key="16">
    <source>
        <dbReference type="EMBL" id="KAF0806315.1"/>
    </source>
</evidence>
<name>A0ABQ6YA11_9GAMM</name>
<evidence type="ECO:0000256" key="8">
    <source>
        <dbReference type="ARBA" id="ARBA00022723"/>
    </source>
</evidence>
<dbReference type="SFLD" id="SFLDS00029">
    <property type="entry name" value="Radical_SAM"/>
    <property type="match status" value="1"/>
</dbReference>
<evidence type="ECO:0000256" key="5">
    <source>
        <dbReference type="ARBA" id="ARBA00022485"/>
    </source>
</evidence>
<dbReference type="EC" id="1.3.98.3" evidence="14"/>
<dbReference type="SFLD" id="SFLDG01065">
    <property type="entry name" value="anaerobic_coproporphyrinogen-I"/>
    <property type="match status" value="1"/>
</dbReference>
<dbReference type="InterPro" id="IPR006638">
    <property type="entry name" value="Elp3/MiaA/NifB-like_rSAM"/>
</dbReference>
<protein>
    <recommendedName>
        <fullName evidence="14">Coproporphyrinogen-III oxidase</fullName>
        <ecNumber evidence="14">1.3.98.3</ecNumber>
    </recommendedName>
</protein>
<comment type="similarity">
    <text evidence="3 14">Belongs to the anaerobic coproporphyrinogen-III oxidase family.</text>
</comment>
<comment type="caution">
    <text evidence="16">The sequence shown here is derived from an EMBL/GenBank/DDBJ whole genome shotgun (WGS) entry which is preliminary data.</text>
</comment>
<feature type="domain" description="Radical SAM core" evidence="15">
    <location>
        <begin position="45"/>
        <end position="289"/>
    </location>
</feature>
<keyword evidence="11 14" id="KW-0411">Iron-sulfur</keyword>
<dbReference type="SUPFAM" id="SSF102114">
    <property type="entry name" value="Radical SAM enzymes"/>
    <property type="match status" value="1"/>
</dbReference>
<evidence type="ECO:0000256" key="6">
    <source>
        <dbReference type="ARBA" id="ARBA00022490"/>
    </source>
</evidence>
<keyword evidence="6 14" id="KW-0963">Cytoplasm</keyword>
<keyword evidence="7 14" id="KW-0949">S-adenosyl-L-methionine</keyword>
<proteinExistence type="inferred from homology"/>
<comment type="pathway">
    <text evidence="2 14">Porphyrin-containing compound metabolism; protoporphyrin-IX biosynthesis; protoporphyrinogen-IX from coproporphyrinogen-III (AdoMet route): step 1/1.</text>
</comment>
<dbReference type="Pfam" id="PF06969">
    <property type="entry name" value="HemN_C"/>
    <property type="match status" value="1"/>
</dbReference>
<evidence type="ECO:0000256" key="3">
    <source>
        <dbReference type="ARBA" id="ARBA00005493"/>
    </source>
</evidence>
<gene>
    <name evidence="16" type="ORF">A6D6_01650</name>
</gene>
<evidence type="ECO:0000256" key="4">
    <source>
        <dbReference type="ARBA" id="ARBA00011245"/>
    </source>
</evidence>
<dbReference type="InterPro" id="IPR034505">
    <property type="entry name" value="Coproporphyrinogen-III_oxidase"/>
</dbReference>
<dbReference type="PROSITE" id="PS51918">
    <property type="entry name" value="RADICAL_SAM"/>
    <property type="match status" value="1"/>
</dbReference>
<dbReference type="Gene3D" id="3.20.20.70">
    <property type="entry name" value="Aldolase class I"/>
    <property type="match status" value="1"/>
</dbReference>
<dbReference type="InterPro" id="IPR013785">
    <property type="entry name" value="Aldolase_TIM"/>
</dbReference>
<evidence type="ECO:0000256" key="11">
    <source>
        <dbReference type="ARBA" id="ARBA00023014"/>
    </source>
</evidence>
<comment type="cofactor">
    <cofactor evidence="14">
        <name>[4Fe-4S] cluster</name>
        <dbReference type="ChEBI" id="CHEBI:49883"/>
    </cofactor>
    <text evidence="14">Binds 1 [4Fe-4S] cluster. The cluster is coordinated with 3 cysteines and an exchangeable S-adenosyl-L-methionine.</text>
</comment>
<comment type="catalytic activity">
    <reaction evidence="13 14">
        <text>coproporphyrinogen III + 2 S-adenosyl-L-methionine = protoporphyrinogen IX + 2 5'-deoxyadenosine + 2 L-methionine + 2 CO2</text>
        <dbReference type="Rhea" id="RHEA:15425"/>
        <dbReference type="ChEBI" id="CHEBI:16526"/>
        <dbReference type="ChEBI" id="CHEBI:17319"/>
        <dbReference type="ChEBI" id="CHEBI:57307"/>
        <dbReference type="ChEBI" id="CHEBI:57309"/>
        <dbReference type="ChEBI" id="CHEBI:57844"/>
        <dbReference type="ChEBI" id="CHEBI:59789"/>
        <dbReference type="EC" id="1.3.98.3"/>
    </reaction>
</comment>
<dbReference type="Pfam" id="PF04055">
    <property type="entry name" value="Radical_SAM"/>
    <property type="match status" value="1"/>
</dbReference>
<dbReference type="NCBIfam" id="TIGR00538">
    <property type="entry name" value="hemN"/>
    <property type="match status" value="1"/>
</dbReference>
<dbReference type="PANTHER" id="PTHR13932">
    <property type="entry name" value="COPROPORPHYRINIGEN III OXIDASE"/>
    <property type="match status" value="1"/>
</dbReference>
<comment type="subcellular location">
    <subcellularLocation>
        <location evidence="1 14">Cytoplasm</location>
    </subcellularLocation>
</comment>
<evidence type="ECO:0000259" key="15">
    <source>
        <dbReference type="PROSITE" id="PS51918"/>
    </source>
</evidence>
<dbReference type="InterPro" id="IPR058240">
    <property type="entry name" value="rSAM_sf"/>
</dbReference>
<accession>A0ABQ6YA11</accession>
<dbReference type="SMART" id="SM00729">
    <property type="entry name" value="Elp3"/>
    <property type="match status" value="1"/>
</dbReference>
<keyword evidence="5 14" id="KW-0004">4Fe-4S</keyword>
<evidence type="ECO:0000256" key="14">
    <source>
        <dbReference type="PIRNR" id="PIRNR000167"/>
    </source>
</evidence>
<evidence type="ECO:0000256" key="2">
    <source>
        <dbReference type="ARBA" id="ARBA00004785"/>
    </source>
</evidence>
<dbReference type="InterPro" id="IPR010723">
    <property type="entry name" value="HemN_C"/>
</dbReference>
<evidence type="ECO:0000256" key="1">
    <source>
        <dbReference type="ARBA" id="ARBA00004496"/>
    </source>
</evidence>
<organism evidence="16 17">
    <name type="scientific">Alcanivorax xiamenensis</name>
    <dbReference type="NCBI Taxonomy" id="1177156"/>
    <lineage>
        <taxon>Bacteria</taxon>
        <taxon>Pseudomonadati</taxon>
        <taxon>Pseudomonadota</taxon>
        <taxon>Gammaproteobacteria</taxon>
        <taxon>Oceanospirillales</taxon>
        <taxon>Alcanivoracaceae</taxon>
        <taxon>Alcanivorax</taxon>
    </lineage>
</organism>
<dbReference type="PANTHER" id="PTHR13932:SF6">
    <property type="entry name" value="OXYGEN-INDEPENDENT COPROPORPHYRINOGEN III OXIDASE"/>
    <property type="match status" value="1"/>
</dbReference>
<reference evidence="16 17" key="1">
    <citation type="submission" date="2012-09" db="EMBL/GenBank/DDBJ databases">
        <title>Genome Sequence of alkane-degrading Bacterium Alcanivorax sp. 6-D-6.</title>
        <authorList>
            <person name="Lai Q."/>
            <person name="Shao Z."/>
        </authorList>
    </citation>
    <scope>NUCLEOTIDE SEQUENCE [LARGE SCALE GENOMIC DNA]</scope>
    <source>
        <strain evidence="16 17">6-D-6</strain>
    </source>
</reference>
<keyword evidence="17" id="KW-1185">Reference proteome</keyword>
<evidence type="ECO:0000256" key="9">
    <source>
        <dbReference type="ARBA" id="ARBA00023002"/>
    </source>
</evidence>
<evidence type="ECO:0000256" key="10">
    <source>
        <dbReference type="ARBA" id="ARBA00023004"/>
    </source>
</evidence>
<evidence type="ECO:0000256" key="12">
    <source>
        <dbReference type="ARBA" id="ARBA00023244"/>
    </source>
</evidence>
<sequence>MTQWNPDLIRRFGGPGPRYTSYPPATQFHEEVGEEDYRRAVARGNQARRPLSLYCHIPFCATVCYYCACNRIITGNRAKAEDYLTFLKQEIKDKAALVDPQRPVVQMHWGGGTPTYLSDAQMTELVYDLARHFNLLEEDRGEYAIEVDPRTVDRARLGLLRGLGFNRLSIGIQDLDPVVQKAVNREQSLELITKVFDAARDFGFQSINADMIYGLPWQSSSSLARSLEQLLALRPERISLYNYAHMPARFKVQRQIQESALPSPEEKLAMLKLAGETLEEAGYVLIGMDHFALPDDPMAVAQVNGTLHRNFQGYSLHGDADLLGMGVSAISAFDDFYAQNQKILGAWQEAVQEGRMPIERGFLLDWDDRLRRDVIMGLLCDLRLDLVAFRQRWEVDFADYFRDQLDALEQFEKLGLIDMNGPVLLVTDAGRLVVRALAMLFDRYAGTPNPQRFSRII</sequence>
<dbReference type="Proteomes" id="UP000771797">
    <property type="component" value="Unassembled WGS sequence"/>
</dbReference>
<comment type="subunit">
    <text evidence="4">Monomer.</text>
</comment>
<dbReference type="InterPro" id="IPR004558">
    <property type="entry name" value="Coprogen_oxidase_HemN"/>
</dbReference>
<dbReference type="CDD" id="cd01335">
    <property type="entry name" value="Radical_SAM"/>
    <property type="match status" value="1"/>
</dbReference>
<keyword evidence="10 14" id="KW-0408">Iron</keyword>
<keyword evidence="9 14" id="KW-0560">Oxidoreductase</keyword>
<dbReference type="Gene3D" id="1.10.10.920">
    <property type="match status" value="1"/>
</dbReference>
<keyword evidence="12 14" id="KW-0627">Porphyrin biosynthesis</keyword>
<evidence type="ECO:0000256" key="7">
    <source>
        <dbReference type="ARBA" id="ARBA00022691"/>
    </source>
</evidence>
<dbReference type="PIRSF" id="PIRSF000167">
    <property type="entry name" value="HemN"/>
    <property type="match status" value="1"/>
</dbReference>
<dbReference type="InterPro" id="IPR007197">
    <property type="entry name" value="rSAM"/>
</dbReference>
<dbReference type="EMBL" id="AQPF01000009">
    <property type="protein sequence ID" value="KAF0806315.1"/>
    <property type="molecule type" value="Genomic_DNA"/>
</dbReference>
<dbReference type="RefSeq" id="WP_133490848.1">
    <property type="nucleotide sequence ID" value="NZ_AQPF01000009.1"/>
</dbReference>
<keyword evidence="8 14" id="KW-0479">Metal-binding</keyword>
<evidence type="ECO:0000256" key="13">
    <source>
        <dbReference type="ARBA" id="ARBA00048321"/>
    </source>
</evidence>
<evidence type="ECO:0000313" key="17">
    <source>
        <dbReference type="Proteomes" id="UP000771797"/>
    </source>
</evidence>